<gene>
    <name evidence="4" type="ORF">G6F64_011796</name>
</gene>
<sequence length="445" mass="50240">MLMALPDKKPDLPSTPKGRSYSDVAKRTVITKTSLMNLAATDSSTKEYPTSDNTQPDTTVRSTIWRHARVSNGFFLDISKIPNVTEQQHLEYLADQYGGARNFNGIKFIGKNKERYLEVYPVPDIRTSFTTQGVYYEDSRLRLLPCKALEGEGEVVQLNLSELPPLGKDQITSELSEALSKFGNIMDFGLKYESSRGFFTGLGYAVIQRPKANSFNKLEHIIYFNDGKEFCYATFPDMPVWCRYCHSEGHTKYECAKSKARILCYSCDKYGHMSKECPSPARSKTNGTKPFKKQRKINRPSEQVEHIDSPSTAQLPASHELLKSQWAPPKSPTIQYNDTQTQAIVEDQSFFSSNPFEALHEKSKESDDVEKEDDEMNDLDYDPEGDDEDSSTDDDNDSVQEISPEEVDILMKDVDDDTDNVDSNITSSAATSVKLRTYVSSPNQQ</sequence>
<dbReference type="Proteomes" id="UP000716291">
    <property type="component" value="Unassembled WGS sequence"/>
</dbReference>
<comment type="caution">
    <text evidence="4">The sequence shown here is derived from an EMBL/GenBank/DDBJ whole genome shotgun (WGS) entry which is preliminary data.</text>
</comment>
<name>A0A9P6WYG7_RHIOR</name>
<evidence type="ECO:0000256" key="2">
    <source>
        <dbReference type="SAM" id="MobiDB-lite"/>
    </source>
</evidence>
<dbReference type="AlphaFoldDB" id="A0A9P6WYG7"/>
<evidence type="ECO:0000313" key="4">
    <source>
        <dbReference type="EMBL" id="KAG1301445.1"/>
    </source>
</evidence>
<organism evidence="4 5">
    <name type="scientific">Rhizopus oryzae</name>
    <name type="common">Mucormycosis agent</name>
    <name type="synonym">Rhizopus arrhizus var. delemar</name>
    <dbReference type="NCBI Taxonomy" id="64495"/>
    <lineage>
        <taxon>Eukaryota</taxon>
        <taxon>Fungi</taxon>
        <taxon>Fungi incertae sedis</taxon>
        <taxon>Mucoromycota</taxon>
        <taxon>Mucoromycotina</taxon>
        <taxon>Mucoromycetes</taxon>
        <taxon>Mucorales</taxon>
        <taxon>Mucorineae</taxon>
        <taxon>Rhizopodaceae</taxon>
        <taxon>Rhizopus</taxon>
    </lineage>
</organism>
<evidence type="ECO:0000259" key="3">
    <source>
        <dbReference type="PROSITE" id="PS50158"/>
    </source>
</evidence>
<dbReference type="GO" id="GO:0008270">
    <property type="term" value="F:zinc ion binding"/>
    <property type="evidence" value="ECO:0007669"/>
    <property type="project" value="UniProtKB-KW"/>
</dbReference>
<keyword evidence="1" id="KW-0863">Zinc-finger</keyword>
<feature type="compositionally biased region" description="Basic and acidic residues" evidence="2">
    <location>
        <begin position="1"/>
        <end position="11"/>
    </location>
</feature>
<dbReference type="EMBL" id="JAANQT010003086">
    <property type="protein sequence ID" value="KAG1301445.1"/>
    <property type="molecule type" value="Genomic_DNA"/>
</dbReference>
<dbReference type="PROSITE" id="PS50158">
    <property type="entry name" value="ZF_CCHC"/>
    <property type="match status" value="1"/>
</dbReference>
<dbReference type="InterPro" id="IPR036875">
    <property type="entry name" value="Znf_CCHC_sf"/>
</dbReference>
<feature type="compositionally biased region" description="Acidic residues" evidence="2">
    <location>
        <begin position="367"/>
        <end position="420"/>
    </location>
</feature>
<feature type="domain" description="CCHC-type" evidence="3">
    <location>
        <begin position="264"/>
        <end position="279"/>
    </location>
</feature>
<evidence type="ECO:0000256" key="1">
    <source>
        <dbReference type="PROSITE-ProRule" id="PRU00047"/>
    </source>
</evidence>
<keyword evidence="5" id="KW-1185">Reference proteome</keyword>
<dbReference type="SUPFAM" id="SSF57756">
    <property type="entry name" value="Retrovirus zinc finger-like domains"/>
    <property type="match status" value="1"/>
</dbReference>
<dbReference type="Pfam" id="PF00098">
    <property type="entry name" value="zf-CCHC"/>
    <property type="match status" value="1"/>
</dbReference>
<dbReference type="Gene3D" id="4.10.60.10">
    <property type="entry name" value="Zinc finger, CCHC-type"/>
    <property type="match status" value="1"/>
</dbReference>
<dbReference type="GO" id="GO:0003676">
    <property type="term" value="F:nucleic acid binding"/>
    <property type="evidence" value="ECO:0007669"/>
    <property type="project" value="InterPro"/>
</dbReference>
<dbReference type="InterPro" id="IPR001878">
    <property type="entry name" value="Znf_CCHC"/>
</dbReference>
<keyword evidence="1" id="KW-0479">Metal-binding</keyword>
<feature type="region of interest" description="Disordered" evidence="2">
    <location>
        <begin position="1"/>
        <end position="21"/>
    </location>
</feature>
<dbReference type="SMART" id="SM00343">
    <property type="entry name" value="ZnF_C2HC"/>
    <property type="match status" value="2"/>
</dbReference>
<evidence type="ECO:0000313" key="5">
    <source>
        <dbReference type="Proteomes" id="UP000716291"/>
    </source>
</evidence>
<proteinExistence type="predicted"/>
<accession>A0A9P6WYG7</accession>
<reference evidence="4" key="1">
    <citation type="journal article" date="2020" name="Microb. Genom.">
        <title>Genetic diversity of clinical and environmental Mucorales isolates obtained from an investigation of mucormycosis cases among solid organ transplant recipients.</title>
        <authorList>
            <person name="Nguyen M.H."/>
            <person name="Kaul D."/>
            <person name="Muto C."/>
            <person name="Cheng S.J."/>
            <person name="Richter R.A."/>
            <person name="Bruno V.M."/>
            <person name="Liu G."/>
            <person name="Beyhan S."/>
            <person name="Sundermann A.J."/>
            <person name="Mounaud S."/>
            <person name="Pasculle A.W."/>
            <person name="Nierman W.C."/>
            <person name="Driscoll E."/>
            <person name="Cumbie R."/>
            <person name="Clancy C.J."/>
            <person name="Dupont C.L."/>
        </authorList>
    </citation>
    <scope>NUCLEOTIDE SEQUENCE</scope>
    <source>
        <strain evidence="4">GL11</strain>
    </source>
</reference>
<keyword evidence="1" id="KW-0862">Zinc</keyword>
<feature type="region of interest" description="Disordered" evidence="2">
    <location>
        <begin position="358"/>
        <end position="427"/>
    </location>
</feature>
<protein>
    <recommendedName>
        <fullName evidence="3">CCHC-type domain-containing protein</fullName>
    </recommendedName>
</protein>
<feature type="region of interest" description="Disordered" evidence="2">
    <location>
        <begin position="272"/>
        <end position="313"/>
    </location>
</feature>